<dbReference type="eggNOG" id="COG3654">
    <property type="taxonomic scope" value="Bacteria"/>
</dbReference>
<dbReference type="NCBIfam" id="TIGR01550">
    <property type="entry name" value="DOC_P1"/>
    <property type="match status" value="1"/>
</dbReference>
<proteinExistence type="predicted"/>
<dbReference type="Proteomes" id="UP000008838">
    <property type="component" value="Chromosome"/>
</dbReference>
<accession>B2GIT8</accession>
<dbReference type="InterPro" id="IPR006440">
    <property type="entry name" value="Doc"/>
</dbReference>
<dbReference type="Gene3D" id="1.20.120.1870">
    <property type="entry name" value="Fic/DOC protein, Fido domain"/>
    <property type="match status" value="1"/>
</dbReference>
<reference evidence="2 3" key="1">
    <citation type="journal article" date="2008" name="J. Bacteriol.">
        <title>Complete genome sequence of the soil actinomycete Kocuria rhizophila.</title>
        <authorList>
            <person name="Takarada H."/>
            <person name="Sekine M."/>
            <person name="Kosugi H."/>
            <person name="Matsuo Y."/>
            <person name="Fujisawa T."/>
            <person name="Omata S."/>
            <person name="Kishi E."/>
            <person name="Shimizu A."/>
            <person name="Tsukatani N."/>
            <person name="Tanikawa S."/>
            <person name="Fujita N."/>
            <person name="Harayama S."/>
        </authorList>
    </citation>
    <scope>NUCLEOTIDE SEQUENCE [LARGE SCALE GENOMIC DNA]</scope>
    <source>
        <strain evidence="3">ATCC 9341 / DSM 348 / NBRC 103217 / DC2201</strain>
    </source>
</reference>
<protein>
    <recommendedName>
        <fullName evidence="1">Fido domain-containing protein</fullName>
    </recommendedName>
</protein>
<dbReference type="InterPro" id="IPR053737">
    <property type="entry name" value="Type_II_TA_Toxin"/>
</dbReference>
<dbReference type="SUPFAM" id="SSF140931">
    <property type="entry name" value="Fic-like"/>
    <property type="match status" value="1"/>
</dbReference>
<dbReference type="InterPro" id="IPR003812">
    <property type="entry name" value="Fido"/>
</dbReference>
<evidence type="ECO:0000313" key="2">
    <source>
        <dbReference type="EMBL" id="BAG30615.1"/>
    </source>
</evidence>
<dbReference type="AlphaFoldDB" id="B2GIT8"/>
<dbReference type="Pfam" id="PF02661">
    <property type="entry name" value="Fic"/>
    <property type="match status" value="1"/>
</dbReference>
<keyword evidence="3" id="KW-1185">Reference proteome</keyword>
<dbReference type="HOGENOM" id="CLU_115697_4_1_11"/>
<dbReference type="GO" id="GO:0016301">
    <property type="term" value="F:kinase activity"/>
    <property type="evidence" value="ECO:0007669"/>
    <property type="project" value="InterPro"/>
</dbReference>
<evidence type="ECO:0000259" key="1">
    <source>
        <dbReference type="PROSITE" id="PS51459"/>
    </source>
</evidence>
<dbReference type="InterPro" id="IPR036597">
    <property type="entry name" value="Fido-like_dom_sf"/>
</dbReference>
<dbReference type="EMBL" id="AP009152">
    <property type="protein sequence ID" value="BAG30615.1"/>
    <property type="molecule type" value="Genomic_DNA"/>
</dbReference>
<evidence type="ECO:0000313" key="3">
    <source>
        <dbReference type="Proteomes" id="UP000008838"/>
    </source>
</evidence>
<gene>
    <name evidence="2" type="ordered locus">KRH_22680</name>
</gene>
<dbReference type="PROSITE" id="PS51459">
    <property type="entry name" value="FIDO"/>
    <property type="match status" value="1"/>
</dbReference>
<dbReference type="KEGG" id="krh:KRH_22680"/>
<dbReference type="PANTHER" id="PTHR39426:SF1">
    <property type="entry name" value="HOMOLOGY TO DEATH-ON-CURING PROTEIN OF PHAGE P1"/>
    <property type="match status" value="1"/>
</dbReference>
<organism evidence="2 3">
    <name type="scientific">Kocuria rhizophila (strain ATCC 9341 / DSM 348 / NBRC 103217 / DC2201)</name>
    <dbReference type="NCBI Taxonomy" id="378753"/>
    <lineage>
        <taxon>Bacteria</taxon>
        <taxon>Bacillati</taxon>
        <taxon>Actinomycetota</taxon>
        <taxon>Actinomycetes</taxon>
        <taxon>Micrococcales</taxon>
        <taxon>Micrococcaceae</taxon>
        <taxon>Kocuria</taxon>
    </lineage>
</organism>
<sequence length="119" mass="12681">MTTWSGSTMRCSRPRSGMKVSLPAPWTSYMGVELHPSLAAKAAALLAGLSRNHPFVDGNKRTTIGAVSVFLLANGYRLVFGNDEEVANFGEITAQGSVHHEFVSAWIAAHLDALPTGTP</sequence>
<dbReference type="PANTHER" id="PTHR39426">
    <property type="entry name" value="HOMOLOGY TO DEATH-ON-CURING PROTEIN OF PHAGE P1"/>
    <property type="match status" value="1"/>
</dbReference>
<name>B2GIT8_KOCRD</name>
<feature type="domain" description="Fido" evidence="1">
    <location>
        <begin position="1"/>
        <end position="109"/>
    </location>
</feature>